<feature type="domain" description="Mind bomb SH3 repeat" evidence="9">
    <location>
        <begin position="44"/>
        <end position="142"/>
    </location>
</feature>
<evidence type="ECO:0008006" key="12">
    <source>
        <dbReference type="Google" id="ProtNLM"/>
    </source>
</evidence>
<dbReference type="GO" id="GO:0016567">
    <property type="term" value="P:protein ubiquitination"/>
    <property type="evidence" value="ECO:0007669"/>
    <property type="project" value="UniProtKB-UniPathway"/>
</dbReference>
<sequence>MRMNEGSLTLEQILRDNLIVSFCSGEAHVLAEEVIKVIPLDRGQHVQLKPDVKERDPDNSLLLELSYLPSPWHCEPGEVEPVVPFRIGDQVCVKRSVAEPRYAWGGETHHSMGRISEIENDGLLMIEIQNRPILWQADPSDMEKVEDFKVGDWVRAESFSLFPEIWLGGRDFEITWRRCHLLKWEKEIHVTPSVAQPRLGWSNRNCSNHWEDCRIDMDGALNVISFLLVDRSLYWIENMGYNERRQGACWYSKSFDVYVNMVLEDVTEYEITRQKGRRITKLDQILLNGTTLPFLCLEVPLIQSESSRGRLDADGMKKTFSGVGNDFEQLSVENRVRGAIGAEVSLSRFRHVEQDCFPIADNLGRYRRGVAELHAAGVVSIMKRPSCRKAKSVPEDDPSISHSCMDCTMLNPHYTAPEAWEPVKKTLFWDDAYWYIDRVRCLEFCAPWWKCALAPSPHALSSEEIYRSVVKARKLPPQYASVVGVGIPRELWKMRLCQEFCNTCRRTIPYICLELGLECVRALIKRSVNVRSRLREGFGPSVAHELLSAGADPNAVDDEGETLLHRAIAKEIHRMCYCHIGKWRLQVDGCSECKSLTPLHMCITTWNVAVMKRWAVASPQEIAEAIRNTKFSWNRSVYGSQPKEGP</sequence>
<dbReference type="InterPro" id="IPR036770">
    <property type="entry name" value="Ankyrin_rpt-contain_sf"/>
</dbReference>
<dbReference type="Pfam" id="PF18346">
    <property type="entry name" value="SH3_15"/>
    <property type="match status" value="1"/>
</dbReference>
<dbReference type="EMBL" id="JADFTS010000007">
    <property type="protein sequence ID" value="KAF9599393.1"/>
    <property type="molecule type" value="Genomic_DNA"/>
</dbReference>
<dbReference type="SUPFAM" id="SSF48403">
    <property type="entry name" value="Ankyrin repeat"/>
    <property type="match status" value="1"/>
</dbReference>
<dbReference type="GO" id="GO:0005769">
    <property type="term" value="C:early endosome"/>
    <property type="evidence" value="ECO:0007669"/>
    <property type="project" value="TreeGrafter"/>
</dbReference>
<dbReference type="GO" id="GO:0005802">
    <property type="term" value="C:trans-Golgi network"/>
    <property type="evidence" value="ECO:0007669"/>
    <property type="project" value="TreeGrafter"/>
</dbReference>
<keyword evidence="4" id="KW-0677">Repeat</keyword>
<dbReference type="InterPro" id="IPR044584">
    <property type="entry name" value="KEG"/>
</dbReference>
<comment type="caution">
    <text evidence="10">The sequence shown here is derived from an EMBL/GenBank/DDBJ whole genome shotgun (WGS) entry which is preliminary data.</text>
</comment>
<dbReference type="PANTHER" id="PTHR46960">
    <property type="entry name" value="E3 UBIQUITIN-PROTEIN LIGASE KEG"/>
    <property type="match status" value="1"/>
</dbReference>
<dbReference type="UniPathway" id="UPA00143"/>
<keyword evidence="11" id="KW-1185">Reference proteome</keyword>
<gene>
    <name evidence="10" type="ORF">IFM89_036950</name>
</gene>
<accession>A0A835LKX3</accession>
<name>A0A835LKX3_9MAGN</name>
<proteinExistence type="predicted"/>
<dbReference type="GO" id="GO:0009788">
    <property type="term" value="P:negative regulation of abscisic acid-activated signaling pathway"/>
    <property type="evidence" value="ECO:0007669"/>
    <property type="project" value="TreeGrafter"/>
</dbReference>
<keyword evidence="3" id="KW-0479">Metal-binding</keyword>
<evidence type="ECO:0000313" key="11">
    <source>
        <dbReference type="Proteomes" id="UP000631114"/>
    </source>
</evidence>
<dbReference type="AlphaFoldDB" id="A0A835LKX3"/>
<dbReference type="OrthoDB" id="264520at2759"/>
<evidence type="ECO:0000256" key="2">
    <source>
        <dbReference type="ARBA" id="ARBA00022679"/>
    </source>
</evidence>
<dbReference type="PANTHER" id="PTHR46960:SF1">
    <property type="entry name" value="E3 UBIQUITIN-PROTEIN LIGASE KEG"/>
    <property type="match status" value="1"/>
</dbReference>
<evidence type="ECO:0000259" key="9">
    <source>
        <dbReference type="Pfam" id="PF18346"/>
    </source>
</evidence>
<evidence type="ECO:0000256" key="7">
    <source>
        <dbReference type="ARBA" id="ARBA00022833"/>
    </source>
</evidence>
<organism evidence="10 11">
    <name type="scientific">Coptis chinensis</name>
    <dbReference type="NCBI Taxonomy" id="261450"/>
    <lineage>
        <taxon>Eukaryota</taxon>
        <taxon>Viridiplantae</taxon>
        <taxon>Streptophyta</taxon>
        <taxon>Embryophyta</taxon>
        <taxon>Tracheophyta</taxon>
        <taxon>Spermatophyta</taxon>
        <taxon>Magnoliopsida</taxon>
        <taxon>Ranunculales</taxon>
        <taxon>Ranunculaceae</taxon>
        <taxon>Coptidoideae</taxon>
        <taxon>Coptis</taxon>
    </lineage>
</organism>
<comment type="pathway">
    <text evidence="1">Protein modification; protein ubiquitination.</text>
</comment>
<keyword evidence="2" id="KW-0808">Transferase</keyword>
<evidence type="ECO:0000259" key="8">
    <source>
        <dbReference type="Pfam" id="PF01423"/>
    </source>
</evidence>
<dbReference type="InterPro" id="IPR001163">
    <property type="entry name" value="Sm_dom_euk/arc"/>
</dbReference>
<dbReference type="GO" id="GO:0004842">
    <property type="term" value="F:ubiquitin-protein transferase activity"/>
    <property type="evidence" value="ECO:0007669"/>
    <property type="project" value="InterPro"/>
</dbReference>
<keyword evidence="6" id="KW-0833">Ubl conjugation pathway</keyword>
<protein>
    <recommendedName>
        <fullName evidence="12">RING-type E3 ubiquitin transferase</fullName>
    </recommendedName>
</protein>
<evidence type="ECO:0000256" key="6">
    <source>
        <dbReference type="ARBA" id="ARBA00022786"/>
    </source>
</evidence>
<dbReference type="GO" id="GO:0045324">
    <property type="term" value="P:late endosome to vacuole transport"/>
    <property type="evidence" value="ECO:0007669"/>
    <property type="project" value="TreeGrafter"/>
</dbReference>
<keyword evidence="7" id="KW-0862">Zinc</keyword>
<evidence type="ECO:0000313" key="10">
    <source>
        <dbReference type="EMBL" id="KAF9599393.1"/>
    </source>
</evidence>
<dbReference type="Gene3D" id="2.30.30.100">
    <property type="match status" value="1"/>
</dbReference>
<evidence type="ECO:0000256" key="5">
    <source>
        <dbReference type="ARBA" id="ARBA00022771"/>
    </source>
</evidence>
<dbReference type="Gene3D" id="1.25.40.20">
    <property type="entry name" value="Ankyrin repeat-containing domain"/>
    <property type="match status" value="1"/>
</dbReference>
<evidence type="ECO:0000256" key="3">
    <source>
        <dbReference type="ARBA" id="ARBA00022723"/>
    </source>
</evidence>
<dbReference type="GO" id="GO:0009738">
    <property type="term" value="P:abscisic acid-activated signaling pathway"/>
    <property type="evidence" value="ECO:0007669"/>
    <property type="project" value="InterPro"/>
</dbReference>
<dbReference type="Pfam" id="PF01423">
    <property type="entry name" value="LSM"/>
    <property type="match status" value="1"/>
</dbReference>
<dbReference type="Proteomes" id="UP000631114">
    <property type="component" value="Unassembled WGS sequence"/>
</dbReference>
<dbReference type="GO" id="GO:0006952">
    <property type="term" value="P:defense response"/>
    <property type="evidence" value="ECO:0007669"/>
    <property type="project" value="InterPro"/>
</dbReference>
<keyword evidence="5" id="KW-0863">Zinc-finger</keyword>
<feature type="domain" description="Sm" evidence="8">
    <location>
        <begin position="253"/>
        <end position="292"/>
    </location>
</feature>
<dbReference type="GO" id="GO:0008270">
    <property type="term" value="F:zinc ion binding"/>
    <property type="evidence" value="ECO:0007669"/>
    <property type="project" value="UniProtKB-KW"/>
</dbReference>
<dbReference type="InterPro" id="IPR040847">
    <property type="entry name" value="SH3_15"/>
</dbReference>
<evidence type="ECO:0000256" key="1">
    <source>
        <dbReference type="ARBA" id="ARBA00004906"/>
    </source>
</evidence>
<evidence type="ECO:0000256" key="4">
    <source>
        <dbReference type="ARBA" id="ARBA00022737"/>
    </source>
</evidence>
<reference evidence="10 11" key="1">
    <citation type="submission" date="2020-10" db="EMBL/GenBank/DDBJ databases">
        <title>The Coptis chinensis genome and diversification of protoberbering-type alkaloids.</title>
        <authorList>
            <person name="Wang B."/>
            <person name="Shu S."/>
            <person name="Song C."/>
            <person name="Liu Y."/>
        </authorList>
    </citation>
    <scope>NUCLEOTIDE SEQUENCE [LARGE SCALE GENOMIC DNA]</scope>
    <source>
        <strain evidence="10">HL-2020</strain>
        <tissue evidence="10">Leaf</tissue>
    </source>
</reference>